<dbReference type="GO" id="GO:0003677">
    <property type="term" value="F:DNA binding"/>
    <property type="evidence" value="ECO:0007669"/>
    <property type="project" value="UniProtKB-KW"/>
</dbReference>
<evidence type="ECO:0000313" key="9">
    <source>
        <dbReference type="EMBL" id="MXP08862.1"/>
    </source>
</evidence>
<keyword evidence="10" id="KW-1185">Reference proteome</keyword>
<evidence type="ECO:0000256" key="2">
    <source>
        <dbReference type="ARBA" id="ARBA00023015"/>
    </source>
</evidence>
<keyword evidence="5 6" id="KW-0804">Transcription</keyword>
<dbReference type="CDD" id="cd06171">
    <property type="entry name" value="Sigma70_r4"/>
    <property type="match status" value="1"/>
</dbReference>
<evidence type="ECO:0000259" key="7">
    <source>
        <dbReference type="Pfam" id="PF04542"/>
    </source>
</evidence>
<proteinExistence type="inferred from homology"/>
<dbReference type="InterPro" id="IPR000838">
    <property type="entry name" value="RNA_pol_sigma70_ECF_CS"/>
</dbReference>
<comment type="caution">
    <text evidence="9">The sequence shown here is derived from an EMBL/GenBank/DDBJ whole genome shotgun (WGS) entry which is preliminary data.</text>
</comment>
<evidence type="ECO:0000256" key="4">
    <source>
        <dbReference type="ARBA" id="ARBA00023125"/>
    </source>
</evidence>
<gene>
    <name evidence="9" type="ORF">GRI68_01545</name>
</gene>
<feature type="domain" description="RNA polymerase sigma factor 70 region 4 type 2" evidence="8">
    <location>
        <begin position="119"/>
        <end position="168"/>
    </location>
</feature>
<evidence type="ECO:0000256" key="5">
    <source>
        <dbReference type="ARBA" id="ARBA00023163"/>
    </source>
</evidence>
<dbReference type="InterPro" id="IPR036388">
    <property type="entry name" value="WH-like_DNA-bd_sf"/>
</dbReference>
<dbReference type="Gene3D" id="1.10.1740.10">
    <property type="match status" value="1"/>
</dbReference>
<dbReference type="GO" id="GO:0006352">
    <property type="term" value="P:DNA-templated transcription initiation"/>
    <property type="evidence" value="ECO:0007669"/>
    <property type="project" value="InterPro"/>
</dbReference>
<dbReference type="Proteomes" id="UP000429229">
    <property type="component" value="Unassembled WGS sequence"/>
</dbReference>
<dbReference type="AlphaFoldDB" id="A0A6I4U2Z5"/>
<dbReference type="Gene3D" id="1.10.10.10">
    <property type="entry name" value="Winged helix-like DNA-binding domain superfamily/Winged helix DNA-binding domain"/>
    <property type="match status" value="1"/>
</dbReference>
<dbReference type="InterPro" id="IPR039425">
    <property type="entry name" value="RNA_pol_sigma-70-like"/>
</dbReference>
<evidence type="ECO:0000256" key="3">
    <source>
        <dbReference type="ARBA" id="ARBA00023082"/>
    </source>
</evidence>
<evidence type="ECO:0000256" key="1">
    <source>
        <dbReference type="ARBA" id="ARBA00010641"/>
    </source>
</evidence>
<reference evidence="9 10" key="1">
    <citation type="submission" date="2019-12" db="EMBL/GenBank/DDBJ databases">
        <title>Genomic-based taxomic classification of the family Erythrobacteraceae.</title>
        <authorList>
            <person name="Xu L."/>
        </authorList>
    </citation>
    <scope>NUCLEOTIDE SEQUENCE [LARGE SCALE GENOMIC DNA]</scope>
    <source>
        <strain evidence="9 10">LMG 29519</strain>
    </source>
</reference>
<organism evidence="9 10">
    <name type="scientific">Alteriqipengyuania halimionae</name>
    <dbReference type="NCBI Taxonomy" id="1926630"/>
    <lineage>
        <taxon>Bacteria</taxon>
        <taxon>Pseudomonadati</taxon>
        <taxon>Pseudomonadota</taxon>
        <taxon>Alphaproteobacteria</taxon>
        <taxon>Sphingomonadales</taxon>
        <taxon>Erythrobacteraceae</taxon>
        <taxon>Alteriqipengyuania</taxon>
    </lineage>
</organism>
<keyword evidence="2 6" id="KW-0805">Transcription regulation</keyword>
<dbReference type="GO" id="GO:0016987">
    <property type="term" value="F:sigma factor activity"/>
    <property type="evidence" value="ECO:0007669"/>
    <property type="project" value="UniProtKB-KW"/>
</dbReference>
<keyword evidence="3 6" id="KW-0731">Sigma factor</keyword>
<dbReference type="PANTHER" id="PTHR43133">
    <property type="entry name" value="RNA POLYMERASE ECF-TYPE SIGMA FACTO"/>
    <property type="match status" value="1"/>
</dbReference>
<dbReference type="InterPro" id="IPR013249">
    <property type="entry name" value="RNA_pol_sigma70_r4_t2"/>
</dbReference>
<accession>A0A6I4U2Z5</accession>
<evidence type="ECO:0000313" key="10">
    <source>
        <dbReference type="Proteomes" id="UP000429229"/>
    </source>
</evidence>
<dbReference type="Pfam" id="PF08281">
    <property type="entry name" value="Sigma70_r4_2"/>
    <property type="match status" value="1"/>
</dbReference>
<dbReference type="SUPFAM" id="SSF88946">
    <property type="entry name" value="Sigma2 domain of RNA polymerase sigma factors"/>
    <property type="match status" value="1"/>
</dbReference>
<evidence type="ECO:0000259" key="8">
    <source>
        <dbReference type="Pfam" id="PF08281"/>
    </source>
</evidence>
<dbReference type="EMBL" id="WTYR01000001">
    <property type="protein sequence ID" value="MXP08862.1"/>
    <property type="molecule type" value="Genomic_DNA"/>
</dbReference>
<dbReference type="InterPro" id="IPR013324">
    <property type="entry name" value="RNA_pol_sigma_r3/r4-like"/>
</dbReference>
<protein>
    <recommendedName>
        <fullName evidence="6">RNA polymerase sigma factor</fullName>
    </recommendedName>
</protein>
<dbReference type="Pfam" id="PF04542">
    <property type="entry name" value="Sigma70_r2"/>
    <property type="match status" value="1"/>
</dbReference>
<dbReference type="InterPro" id="IPR007627">
    <property type="entry name" value="RNA_pol_sigma70_r2"/>
</dbReference>
<dbReference type="NCBIfam" id="TIGR02937">
    <property type="entry name" value="sigma70-ECF"/>
    <property type="match status" value="1"/>
</dbReference>
<dbReference type="OrthoDB" id="9784272at2"/>
<keyword evidence="4 6" id="KW-0238">DNA-binding</keyword>
<comment type="similarity">
    <text evidence="1 6">Belongs to the sigma-70 factor family. ECF subfamily.</text>
</comment>
<dbReference type="InterPro" id="IPR013325">
    <property type="entry name" value="RNA_pol_sigma_r2"/>
</dbReference>
<feature type="domain" description="RNA polymerase sigma-70 region 2" evidence="7">
    <location>
        <begin position="26"/>
        <end position="88"/>
    </location>
</feature>
<name>A0A6I4U2Z5_9SPHN</name>
<dbReference type="SUPFAM" id="SSF88659">
    <property type="entry name" value="Sigma3 and sigma4 domains of RNA polymerase sigma factors"/>
    <property type="match status" value="1"/>
</dbReference>
<dbReference type="InterPro" id="IPR014284">
    <property type="entry name" value="RNA_pol_sigma-70_dom"/>
</dbReference>
<sequence length="177" mass="20073">MLQEALGQVAAGNRTALKTVYDLTSGKLYAVVVRIMRDRERAEDVLQDVYLKVWDRAGRYDPEKASVITWLCTIARNTAIDALRSDARVPAPMRDDAMPEPTDTDPLPDTLLCRQQDNEKLRRCMDELKEDQRRSIRLAFFDGLTHSELSERLEVPLGTLKSWIRRGLNGLKACLGA</sequence>
<dbReference type="PANTHER" id="PTHR43133:SF62">
    <property type="entry name" value="RNA POLYMERASE SIGMA FACTOR SIGZ"/>
    <property type="match status" value="1"/>
</dbReference>
<dbReference type="PROSITE" id="PS01063">
    <property type="entry name" value="SIGMA70_ECF"/>
    <property type="match status" value="1"/>
</dbReference>
<evidence type="ECO:0000256" key="6">
    <source>
        <dbReference type="RuleBase" id="RU000716"/>
    </source>
</evidence>